<dbReference type="PANTHER" id="PTHR24096:SF149">
    <property type="entry name" value="AMP-BINDING DOMAIN-CONTAINING PROTEIN-RELATED"/>
    <property type="match status" value="1"/>
</dbReference>
<dbReference type="InterPro" id="IPR025110">
    <property type="entry name" value="AMP-bd_C"/>
</dbReference>
<dbReference type="Pfam" id="PF13193">
    <property type="entry name" value="AMP-binding_C"/>
    <property type="match status" value="1"/>
</dbReference>
<accession>A0ABR4MYA1</accession>
<comment type="similarity">
    <text evidence="1">Belongs to the ATP-dependent AMP-binding enzyme family.</text>
</comment>
<evidence type="ECO:0000256" key="1">
    <source>
        <dbReference type="ARBA" id="ARBA00006432"/>
    </source>
</evidence>
<dbReference type="Pfam" id="PF00501">
    <property type="entry name" value="AMP-binding"/>
    <property type="match status" value="1"/>
</dbReference>
<proteinExistence type="inferred from homology"/>
<dbReference type="CDD" id="cd05911">
    <property type="entry name" value="Firefly_Luc_like"/>
    <property type="match status" value="1"/>
</dbReference>
<comment type="caution">
    <text evidence="5">The sequence shown here is derived from an EMBL/GenBank/DDBJ whole genome shotgun (WGS) entry which is preliminary data.</text>
</comment>
<feature type="domain" description="AMP-binding enzyme C-terminal" evidence="4">
    <location>
        <begin position="443"/>
        <end position="519"/>
    </location>
</feature>
<keyword evidence="2" id="KW-0436">Ligase</keyword>
<dbReference type="InterPro" id="IPR000873">
    <property type="entry name" value="AMP-dep_synth/lig_dom"/>
</dbReference>
<dbReference type="EMBL" id="JADGIZ020000072">
    <property type="protein sequence ID" value="KAL2912248.1"/>
    <property type="molecule type" value="Genomic_DNA"/>
</dbReference>
<organism evidence="5 6">
    <name type="scientific">Polyrhizophydium stewartii</name>
    <dbReference type="NCBI Taxonomy" id="2732419"/>
    <lineage>
        <taxon>Eukaryota</taxon>
        <taxon>Fungi</taxon>
        <taxon>Fungi incertae sedis</taxon>
        <taxon>Chytridiomycota</taxon>
        <taxon>Chytridiomycota incertae sedis</taxon>
        <taxon>Chytridiomycetes</taxon>
        <taxon>Rhizophydiales</taxon>
        <taxon>Rhizophydiales incertae sedis</taxon>
        <taxon>Polyrhizophydium</taxon>
    </lineage>
</organism>
<gene>
    <name evidence="5" type="ORF">HK105_208239</name>
</gene>
<reference evidence="5 6" key="1">
    <citation type="submission" date="2023-09" db="EMBL/GenBank/DDBJ databases">
        <title>Pangenome analysis of Batrachochytrium dendrobatidis and related Chytrids.</title>
        <authorList>
            <person name="Yacoub M.N."/>
            <person name="Stajich J.E."/>
            <person name="James T.Y."/>
        </authorList>
    </citation>
    <scope>NUCLEOTIDE SEQUENCE [LARGE SCALE GENOMIC DNA]</scope>
    <source>
        <strain evidence="5 6">JEL0888</strain>
    </source>
</reference>
<evidence type="ECO:0000313" key="6">
    <source>
        <dbReference type="Proteomes" id="UP001527925"/>
    </source>
</evidence>
<evidence type="ECO:0000259" key="4">
    <source>
        <dbReference type="Pfam" id="PF13193"/>
    </source>
</evidence>
<dbReference type="Gene3D" id="3.30.300.30">
    <property type="match status" value="1"/>
</dbReference>
<dbReference type="InterPro" id="IPR020845">
    <property type="entry name" value="AMP-binding_CS"/>
</dbReference>
<keyword evidence="6" id="KW-1185">Reference proteome</keyword>
<dbReference type="PROSITE" id="PS00455">
    <property type="entry name" value="AMP_BINDING"/>
    <property type="match status" value="1"/>
</dbReference>
<dbReference type="InterPro" id="IPR045851">
    <property type="entry name" value="AMP-bd_C_sf"/>
</dbReference>
<evidence type="ECO:0000313" key="5">
    <source>
        <dbReference type="EMBL" id="KAL2912248.1"/>
    </source>
</evidence>
<dbReference type="SUPFAM" id="SSF56801">
    <property type="entry name" value="Acetyl-CoA synthetase-like"/>
    <property type="match status" value="1"/>
</dbReference>
<dbReference type="Proteomes" id="UP001527925">
    <property type="component" value="Unassembled WGS sequence"/>
</dbReference>
<evidence type="ECO:0000259" key="3">
    <source>
        <dbReference type="Pfam" id="PF00501"/>
    </source>
</evidence>
<dbReference type="PANTHER" id="PTHR24096">
    <property type="entry name" value="LONG-CHAIN-FATTY-ACID--COA LIGASE"/>
    <property type="match status" value="1"/>
</dbReference>
<sequence length="542" mass="57490">MLYKSPLPDLEIPLVDSATLVLNGPRFVDSLDKPLMTDPASGEFMSFKDMRDDAKSLAAGLRTVVGLNKWDVVAVFGNNTTDYSCVVFGTLLAGCTISPASAAYTPEELAFQLTDAGASILIADPDLAATGKAAAQLAGLDLGRVFVTGDNDVDGLRALVDIFSDDPIEPVTFTEEELTTKPAYLTYSSGTTGRSKGVVTTHRNIVANIIQLSDIMSASNPPGTCWSGALPFSHMYGLTAMLHCAAFMGIHIITIPKFDFKMLLLVIGKYKPATLFLVPPVMIGLAKHPAVATIDTSCIKYIVSGAAPLSADLSRALSQRLVNATVMQGYGLTETSPVAALSIPSKPVHGSAGVLLSNMEARLVDTETGLDAAKGERGELWVRGPNVMFGYLNLPETTAEALTADGFFRTGDIATIDDDGNIFIVDRLKELVKYNGLQVPPAEVEAKLLTHSKIADAAVIGTPDEVSGELPLAYVVLQPGAELTEKEIQDYIAERVADHKQLRGGVIFTDAIPKAPSGKILRRVLREKDAARRAALAAGSAA</sequence>
<dbReference type="Gene3D" id="3.40.50.12780">
    <property type="entry name" value="N-terminal domain of ligase-like"/>
    <property type="match status" value="1"/>
</dbReference>
<name>A0ABR4MYA1_9FUNG</name>
<feature type="domain" description="AMP-dependent synthetase/ligase" evidence="3">
    <location>
        <begin position="32"/>
        <end position="392"/>
    </location>
</feature>
<dbReference type="InterPro" id="IPR042099">
    <property type="entry name" value="ANL_N_sf"/>
</dbReference>
<evidence type="ECO:0000256" key="2">
    <source>
        <dbReference type="ARBA" id="ARBA00022598"/>
    </source>
</evidence>
<protein>
    <submittedName>
        <fullName evidence="5">Uncharacterized protein</fullName>
    </submittedName>
</protein>